<protein>
    <submittedName>
        <fullName evidence="1">Uncharacterized protein</fullName>
    </submittedName>
</protein>
<name>A0A6M3L6U9_9ZZZZ</name>
<gene>
    <name evidence="1" type="ORF">MM415B02657_0012</name>
</gene>
<evidence type="ECO:0000313" key="1">
    <source>
        <dbReference type="EMBL" id="QJA88898.1"/>
    </source>
</evidence>
<organism evidence="1">
    <name type="scientific">viral metagenome</name>
    <dbReference type="NCBI Taxonomy" id="1070528"/>
    <lineage>
        <taxon>unclassified sequences</taxon>
        <taxon>metagenomes</taxon>
        <taxon>organismal metagenomes</taxon>
    </lineage>
</organism>
<accession>A0A6M3L6U9</accession>
<dbReference type="EMBL" id="MT142810">
    <property type="protein sequence ID" value="QJA88898.1"/>
    <property type="molecule type" value="Genomic_DNA"/>
</dbReference>
<proteinExistence type="predicted"/>
<dbReference type="AlphaFoldDB" id="A0A6M3L6U9"/>
<sequence length="95" mass="11116">MKCFGIFYGGCSYSNMWANENVEIFKSIAHAKDVFWTRTSTNHPYYPTIDETAEMMIFFNDPRTWDAKPCELIEDLYPDRIIKTGPRCGIICERC</sequence>
<reference evidence="1" key="1">
    <citation type="submission" date="2020-03" db="EMBL/GenBank/DDBJ databases">
        <title>The deep terrestrial virosphere.</title>
        <authorList>
            <person name="Holmfeldt K."/>
            <person name="Nilsson E."/>
            <person name="Simone D."/>
            <person name="Lopez-Fernandez M."/>
            <person name="Wu X."/>
            <person name="de Brujin I."/>
            <person name="Lundin D."/>
            <person name="Andersson A."/>
            <person name="Bertilsson S."/>
            <person name="Dopson M."/>
        </authorList>
    </citation>
    <scope>NUCLEOTIDE SEQUENCE</scope>
    <source>
        <strain evidence="1">MM415B02657</strain>
    </source>
</reference>